<feature type="region of interest" description="Disordered" evidence="1">
    <location>
        <begin position="99"/>
        <end position="145"/>
    </location>
</feature>
<dbReference type="VEuPathDB" id="CryptoDB:Cvel_571"/>
<dbReference type="AlphaFoldDB" id="A0A0G4G4K0"/>
<name>A0A0G4G4K0_9ALVE</name>
<reference evidence="2" key="1">
    <citation type="submission" date="2014-11" db="EMBL/GenBank/DDBJ databases">
        <authorList>
            <person name="Otto D Thomas"/>
            <person name="Naeem Raeece"/>
        </authorList>
    </citation>
    <scope>NUCLEOTIDE SEQUENCE</scope>
</reference>
<feature type="compositionally biased region" description="Acidic residues" evidence="1">
    <location>
        <begin position="129"/>
        <end position="145"/>
    </location>
</feature>
<dbReference type="EMBL" id="CDMZ01000883">
    <property type="protein sequence ID" value="CEM23303.1"/>
    <property type="molecule type" value="Genomic_DNA"/>
</dbReference>
<organism evidence="2">
    <name type="scientific">Chromera velia CCMP2878</name>
    <dbReference type="NCBI Taxonomy" id="1169474"/>
    <lineage>
        <taxon>Eukaryota</taxon>
        <taxon>Sar</taxon>
        <taxon>Alveolata</taxon>
        <taxon>Colpodellida</taxon>
        <taxon>Chromeraceae</taxon>
        <taxon>Chromera</taxon>
    </lineage>
</organism>
<accession>A0A0G4G4K0</accession>
<protein>
    <submittedName>
        <fullName evidence="2">Uncharacterized protein</fullName>
    </submittedName>
</protein>
<proteinExistence type="predicted"/>
<sequence length="145" mass="14884">MVSLSLQAYLFSLIPVPAFNPAELKGREVGSDLFVKRDLTWYLVGASKKNQPAGKVGGVGGRRQQGQGGAINHRATLQPGAAHAVGGARRAGATLQAMATRGGKRNKGGDPLASPQTATASVGGIVEGEQIDVDAEGEGDVEVHE</sequence>
<gene>
    <name evidence="2" type="ORF">Cvel_571</name>
</gene>
<evidence type="ECO:0000256" key="1">
    <source>
        <dbReference type="SAM" id="MobiDB-lite"/>
    </source>
</evidence>
<evidence type="ECO:0000313" key="2">
    <source>
        <dbReference type="EMBL" id="CEM23303.1"/>
    </source>
</evidence>